<gene>
    <name evidence="2" type="ORF">MUK42_04170</name>
</gene>
<name>A0A9E7G8L2_9LILI</name>
<feature type="compositionally biased region" description="Pro residues" evidence="1">
    <location>
        <begin position="171"/>
        <end position="180"/>
    </location>
</feature>
<reference evidence="2" key="1">
    <citation type="submission" date="2022-05" db="EMBL/GenBank/DDBJ databases">
        <title>The Musa troglodytarum L. genome provides insights into the mechanism of non-climacteric behaviour and enrichment of carotenoids.</title>
        <authorList>
            <person name="Wang J."/>
        </authorList>
    </citation>
    <scope>NUCLEOTIDE SEQUENCE</scope>
    <source>
        <tissue evidence="2">Leaf</tissue>
    </source>
</reference>
<feature type="compositionally biased region" description="Polar residues" evidence="1">
    <location>
        <begin position="148"/>
        <end position="157"/>
    </location>
</feature>
<evidence type="ECO:0000313" key="2">
    <source>
        <dbReference type="EMBL" id="URE08623.1"/>
    </source>
</evidence>
<evidence type="ECO:0000313" key="3">
    <source>
        <dbReference type="Proteomes" id="UP001055439"/>
    </source>
</evidence>
<dbReference type="Gene3D" id="1.25.40.10">
    <property type="entry name" value="Tetratricopeptide repeat domain"/>
    <property type="match status" value="1"/>
</dbReference>
<dbReference type="Proteomes" id="UP001055439">
    <property type="component" value="Chromosome 6"/>
</dbReference>
<feature type="compositionally biased region" description="Basic and acidic residues" evidence="1">
    <location>
        <begin position="84"/>
        <end position="93"/>
    </location>
</feature>
<accession>A0A9E7G8L2</accession>
<dbReference type="OrthoDB" id="1924189at2759"/>
<evidence type="ECO:0008006" key="4">
    <source>
        <dbReference type="Google" id="ProtNLM"/>
    </source>
</evidence>
<feature type="compositionally biased region" description="Acidic residues" evidence="1">
    <location>
        <begin position="94"/>
        <end position="105"/>
    </location>
</feature>
<keyword evidence="3" id="KW-1185">Reference proteome</keyword>
<dbReference type="PANTHER" id="PTHR26312:SF132">
    <property type="entry name" value="OS01G0855200 PROTEIN"/>
    <property type="match status" value="1"/>
</dbReference>
<dbReference type="EMBL" id="CP097508">
    <property type="protein sequence ID" value="URE08623.1"/>
    <property type="molecule type" value="Genomic_DNA"/>
</dbReference>
<dbReference type="PANTHER" id="PTHR26312">
    <property type="entry name" value="TETRATRICOPEPTIDE REPEAT PROTEIN 5"/>
    <property type="match status" value="1"/>
</dbReference>
<sequence>MGVQVTGACSQLSHLLPTNSLTAFQLASGLPFGSSKRQGAAARGCDCVLTPPVLGARSPGLPRVRSLEIRWGRERRAQEQALRRAVSDDRFASDGDDDEVEEEEEFVPRFEELPLELPQQQRDGTEDSVVACSESWSSREGDALPTSACFSSDSSPLTFPLPLSRKQEPSTEPPWLPFRPEPPDWSDQIVPAIVEKNANSVELPLSLRIIKRKKQCEDRWFREAGGTACCSAKRAFSSMVFMIRELQSYTLQTREVLFREDLQGILARVQREMNSSFVWLFQQIFSCTPTLMLSVMLLLANFTVYSMDNLDGAAVTATPKPPTQQSLFQAVIVEDHRQSHHERYLIVKTLSSILGGSGVGGGGNTKPVAGATGDGRSDDKSSSYQTILPDSVSKAPGAMNAEEGGERGTGESASATAPSRAEEEASRAWKGILEEVSRVQASTRDAALMDPATLRRFVSPVAVELEHDDYSEYLRTEFMYQQALSQDSDNALLLTNFAQFLYLVRHDDDRAEYYFKRAAQSVPADAEALSRYATFLWLARKDLEAAEETYLEAIDADPGNTFHAANYAHFLWNTGGEDTCYPLDDSNGDDDKL</sequence>
<dbReference type="InterPro" id="IPR011990">
    <property type="entry name" value="TPR-like_helical_dom_sf"/>
</dbReference>
<feature type="region of interest" description="Disordered" evidence="1">
    <location>
        <begin position="84"/>
        <end position="181"/>
    </location>
</feature>
<organism evidence="2 3">
    <name type="scientific">Musa troglodytarum</name>
    <name type="common">fe'i banana</name>
    <dbReference type="NCBI Taxonomy" id="320322"/>
    <lineage>
        <taxon>Eukaryota</taxon>
        <taxon>Viridiplantae</taxon>
        <taxon>Streptophyta</taxon>
        <taxon>Embryophyta</taxon>
        <taxon>Tracheophyta</taxon>
        <taxon>Spermatophyta</taxon>
        <taxon>Magnoliopsida</taxon>
        <taxon>Liliopsida</taxon>
        <taxon>Zingiberales</taxon>
        <taxon>Musaceae</taxon>
        <taxon>Musa</taxon>
    </lineage>
</organism>
<evidence type="ECO:0000256" key="1">
    <source>
        <dbReference type="SAM" id="MobiDB-lite"/>
    </source>
</evidence>
<dbReference type="SUPFAM" id="SSF48452">
    <property type="entry name" value="TPR-like"/>
    <property type="match status" value="1"/>
</dbReference>
<proteinExistence type="predicted"/>
<feature type="region of interest" description="Disordered" evidence="1">
    <location>
        <begin position="358"/>
        <end position="426"/>
    </location>
</feature>
<protein>
    <recommendedName>
        <fullName evidence="4">Tetratricopeptide repeat-containing protein</fullName>
    </recommendedName>
</protein>
<dbReference type="AlphaFoldDB" id="A0A9E7G8L2"/>